<protein>
    <recommendedName>
        <fullName evidence="1">F-box domain-containing protein</fullName>
    </recommendedName>
</protein>
<dbReference type="PANTHER" id="PTHR31900">
    <property type="entry name" value="F-BOX/RNI SUPERFAMILY PROTEIN-RELATED"/>
    <property type="match status" value="1"/>
</dbReference>
<dbReference type="Pfam" id="PF00646">
    <property type="entry name" value="F-box"/>
    <property type="match status" value="1"/>
</dbReference>
<dbReference type="InterPro" id="IPR001810">
    <property type="entry name" value="F-box_dom"/>
</dbReference>
<organism evidence="2 3">
    <name type="scientific">Castilleja foliolosa</name>
    <dbReference type="NCBI Taxonomy" id="1961234"/>
    <lineage>
        <taxon>Eukaryota</taxon>
        <taxon>Viridiplantae</taxon>
        <taxon>Streptophyta</taxon>
        <taxon>Embryophyta</taxon>
        <taxon>Tracheophyta</taxon>
        <taxon>Spermatophyta</taxon>
        <taxon>Magnoliopsida</taxon>
        <taxon>eudicotyledons</taxon>
        <taxon>Gunneridae</taxon>
        <taxon>Pentapetalae</taxon>
        <taxon>asterids</taxon>
        <taxon>lamiids</taxon>
        <taxon>Lamiales</taxon>
        <taxon>Orobanchaceae</taxon>
        <taxon>Pedicularideae</taxon>
        <taxon>Castillejinae</taxon>
        <taxon>Castilleja</taxon>
    </lineage>
</organism>
<name>A0ABD3EJL0_9LAMI</name>
<sequence>MTRPAVHTKTMSSSNKRLKETQIDRLSDLPDSLIIRILSLLEVKQYAITAVLAKRYRYLWRESPRLVFIEESQSPGIIRDFVARVNRTLLVISGVNRNGVKAFEIRFLYTNIYRCDVDVWFDFAIRNNVKQLSVLNNRVCGAAGACDRKYIIGLPYFVLIVYHKLLGVRSFGGRIEKCLQTFSPYIHILGVKLDSDGRKVSLGNISSLVRATFECVGSDLNIDTEEEMDNVKELLEKIRHVKMVGIAGDYNRVLSSLAMIGYRFPQTARTWMSVRALTKMRSVHGIIGQLESCPILEELVIEGLHIEEEPVICPDPKGDLICDLLYLKTITFENFVDPKLGGEPMLTLARVLLNKSPALEKMNIEGISLSEPFKIAQTLLSYPRSSVKAVIIFN</sequence>
<gene>
    <name evidence="2" type="ORF">CASFOL_001585</name>
</gene>
<feature type="domain" description="F-box" evidence="1">
    <location>
        <begin position="26"/>
        <end position="65"/>
    </location>
</feature>
<evidence type="ECO:0000313" key="2">
    <source>
        <dbReference type="EMBL" id="KAL3654600.1"/>
    </source>
</evidence>
<accession>A0ABD3EJL0</accession>
<dbReference type="InterPro" id="IPR036047">
    <property type="entry name" value="F-box-like_dom_sf"/>
</dbReference>
<dbReference type="InterPro" id="IPR050232">
    <property type="entry name" value="FBL13/AtMIF1-like"/>
</dbReference>
<proteinExistence type="predicted"/>
<evidence type="ECO:0000259" key="1">
    <source>
        <dbReference type="Pfam" id="PF00646"/>
    </source>
</evidence>
<dbReference type="Proteomes" id="UP001632038">
    <property type="component" value="Unassembled WGS sequence"/>
</dbReference>
<dbReference type="EMBL" id="JAVIJP010000004">
    <property type="protein sequence ID" value="KAL3654600.1"/>
    <property type="molecule type" value="Genomic_DNA"/>
</dbReference>
<comment type="caution">
    <text evidence="2">The sequence shown here is derived from an EMBL/GenBank/DDBJ whole genome shotgun (WGS) entry which is preliminary data.</text>
</comment>
<dbReference type="SUPFAM" id="SSF81383">
    <property type="entry name" value="F-box domain"/>
    <property type="match status" value="1"/>
</dbReference>
<evidence type="ECO:0000313" key="3">
    <source>
        <dbReference type="Proteomes" id="UP001632038"/>
    </source>
</evidence>
<reference evidence="3" key="1">
    <citation type="journal article" date="2024" name="IScience">
        <title>Strigolactones Initiate the Formation of Haustorium-like Structures in Castilleja.</title>
        <authorList>
            <person name="Buerger M."/>
            <person name="Peterson D."/>
            <person name="Chory J."/>
        </authorList>
    </citation>
    <scope>NUCLEOTIDE SEQUENCE [LARGE SCALE GENOMIC DNA]</scope>
</reference>
<dbReference type="AlphaFoldDB" id="A0ABD3EJL0"/>
<dbReference type="PANTHER" id="PTHR31900:SF30">
    <property type="entry name" value="SUPERFAMILY PROTEIN, PUTATIVE-RELATED"/>
    <property type="match status" value="1"/>
</dbReference>
<keyword evidence="3" id="KW-1185">Reference proteome</keyword>